<dbReference type="EMBL" id="UGNY01000001">
    <property type="protein sequence ID" value="STX36897.1"/>
    <property type="molecule type" value="Genomic_DNA"/>
</dbReference>
<keyword evidence="1" id="KW-1133">Transmembrane helix</keyword>
<dbReference type="RefSeq" id="WP_115174185.1">
    <property type="nucleotide sequence ID" value="NZ_UGNY01000001.1"/>
</dbReference>
<dbReference type="AlphaFoldDB" id="A0A378INS9"/>
<evidence type="ECO:0000256" key="1">
    <source>
        <dbReference type="SAM" id="Phobius"/>
    </source>
</evidence>
<dbReference type="Proteomes" id="UP000254033">
    <property type="component" value="Unassembled WGS sequence"/>
</dbReference>
<evidence type="ECO:0008006" key="4">
    <source>
        <dbReference type="Google" id="ProtNLM"/>
    </source>
</evidence>
<keyword evidence="1" id="KW-0812">Transmembrane</keyword>
<evidence type="ECO:0000313" key="3">
    <source>
        <dbReference type="Proteomes" id="UP000254033"/>
    </source>
</evidence>
<name>A0A378INS9_9GAMM</name>
<reference evidence="2 3" key="1">
    <citation type="submission" date="2018-06" db="EMBL/GenBank/DDBJ databases">
        <authorList>
            <consortium name="Pathogen Informatics"/>
            <person name="Doyle S."/>
        </authorList>
    </citation>
    <scope>NUCLEOTIDE SEQUENCE [LARGE SCALE GENOMIC DNA]</scope>
    <source>
        <strain evidence="2 3">NCTC11978</strain>
    </source>
</reference>
<gene>
    <name evidence="2" type="ORF">NCTC11978_00043</name>
</gene>
<accession>A0A378INS9</accession>
<protein>
    <recommendedName>
        <fullName evidence="4">Transmembrane protein</fullName>
    </recommendedName>
</protein>
<feature type="transmembrane region" description="Helical" evidence="1">
    <location>
        <begin position="12"/>
        <end position="37"/>
    </location>
</feature>
<keyword evidence="1" id="KW-0472">Membrane</keyword>
<feature type="transmembrane region" description="Helical" evidence="1">
    <location>
        <begin position="49"/>
        <end position="72"/>
    </location>
</feature>
<sequence length="156" mass="15944">MSKFFERTKKQLVGDVAVGAIGGTKNGVFGNLLLAAGNHMVTVESLSTLAGACALGGALTIIPAMIAHNWLFANKKSDTSFLMKIATVGFRGGFAFISGCTGAAVLGLAIIPTGLTSLTASLTFSLLVLMTRMIGEAAAPALQSDTNKNAAMSIAY</sequence>
<organism evidence="2 3">
    <name type="scientific">Legionella feeleii</name>
    <dbReference type="NCBI Taxonomy" id="453"/>
    <lineage>
        <taxon>Bacteria</taxon>
        <taxon>Pseudomonadati</taxon>
        <taxon>Pseudomonadota</taxon>
        <taxon>Gammaproteobacteria</taxon>
        <taxon>Legionellales</taxon>
        <taxon>Legionellaceae</taxon>
        <taxon>Legionella</taxon>
    </lineage>
</organism>
<evidence type="ECO:0000313" key="2">
    <source>
        <dbReference type="EMBL" id="STX36897.1"/>
    </source>
</evidence>
<feature type="transmembrane region" description="Helical" evidence="1">
    <location>
        <begin position="93"/>
        <end position="111"/>
    </location>
</feature>
<proteinExistence type="predicted"/>